<dbReference type="SUPFAM" id="SSF51735">
    <property type="entry name" value="NAD(P)-binding Rossmann-fold domains"/>
    <property type="match status" value="1"/>
</dbReference>
<evidence type="ECO:0000313" key="3">
    <source>
        <dbReference type="EMBL" id="EPE26380.1"/>
    </source>
</evidence>
<dbReference type="PANTHER" id="PTHR44196:SF1">
    <property type="entry name" value="DEHYDROGENASE_REDUCTASE SDR FAMILY MEMBER 7B"/>
    <property type="match status" value="1"/>
</dbReference>
<dbReference type="GO" id="GO:0016020">
    <property type="term" value="C:membrane"/>
    <property type="evidence" value="ECO:0007669"/>
    <property type="project" value="TreeGrafter"/>
</dbReference>
<dbReference type="KEGG" id="glz:GLAREA_02292"/>
<dbReference type="PANTHER" id="PTHR44196">
    <property type="entry name" value="DEHYDROGENASE/REDUCTASE SDR FAMILY MEMBER 7B"/>
    <property type="match status" value="1"/>
</dbReference>
<evidence type="ECO:0000256" key="1">
    <source>
        <dbReference type="ARBA" id="ARBA00006484"/>
    </source>
</evidence>
<sequence length="284" mass="30516">MQPPYPSFTATWHNDTYPAIDPTRTELSQAGKTVIITGAGSGTGRQTTIAFAAAGAKHLVLIGRTESDLVESQNLIPAPTTSTIFACSVVDEKAIQNAAGKIGNWDVLIMGAGHEPSPAKIVDQKLVDFWTAYEVNVKSIVIAAQALFPHANENASVFAITSGAMALPPAYTPNLSGSMGSKVAQIKLMEFLAAENPDKFICSVHPGIHDTKMFRRSAADASQLPMDTLELHAHFMVWLATPKNKFLQGRVVFANWDVDELSARAEEITTSTVLTIGYSGWPFA</sequence>
<dbReference type="InterPro" id="IPR036291">
    <property type="entry name" value="NAD(P)-bd_dom_sf"/>
</dbReference>
<name>S3CKV1_GLAL2</name>
<gene>
    <name evidence="3" type="ORF">GLAREA_02292</name>
</gene>
<dbReference type="eggNOG" id="KOG1205">
    <property type="taxonomic scope" value="Eukaryota"/>
</dbReference>
<dbReference type="Pfam" id="PF00106">
    <property type="entry name" value="adh_short"/>
    <property type="match status" value="1"/>
</dbReference>
<dbReference type="InterPro" id="IPR002347">
    <property type="entry name" value="SDR_fam"/>
</dbReference>
<dbReference type="OrthoDB" id="1933717at2759"/>
<dbReference type="Proteomes" id="UP000016922">
    <property type="component" value="Unassembled WGS sequence"/>
</dbReference>
<keyword evidence="2" id="KW-0560">Oxidoreductase</keyword>
<dbReference type="AlphaFoldDB" id="S3CKV1"/>
<dbReference type="CDD" id="cd05233">
    <property type="entry name" value="SDR_c"/>
    <property type="match status" value="1"/>
</dbReference>
<protein>
    <submittedName>
        <fullName evidence="3">NAD(P)-binding Rossmann-fold containing protein</fullName>
    </submittedName>
</protein>
<comment type="similarity">
    <text evidence="1">Belongs to the short-chain dehydrogenases/reductases (SDR) family.</text>
</comment>
<reference evidence="3 4" key="1">
    <citation type="journal article" date="2013" name="BMC Genomics">
        <title>Genomics-driven discovery of the pneumocandin biosynthetic gene cluster in the fungus Glarea lozoyensis.</title>
        <authorList>
            <person name="Chen L."/>
            <person name="Yue Q."/>
            <person name="Zhang X."/>
            <person name="Xiang M."/>
            <person name="Wang C."/>
            <person name="Li S."/>
            <person name="Che Y."/>
            <person name="Ortiz-Lopez F.J."/>
            <person name="Bills G.F."/>
            <person name="Liu X."/>
            <person name="An Z."/>
        </authorList>
    </citation>
    <scope>NUCLEOTIDE SEQUENCE [LARGE SCALE GENOMIC DNA]</scope>
    <source>
        <strain evidence="4">ATCC 20868 / MF5171</strain>
    </source>
</reference>
<organism evidence="3 4">
    <name type="scientific">Glarea lozoyensis (strain ATCC 20868 / MF5171)</name>
    <dbReference type="NCBI Taxonomy" id="1116229"/>
    <lineage>
        <taxon>Eukaryota</taxon>
        <taxon>Fungi</taxon>
        <taxon>Dikarya</taxon>
        <taxon>Ascomycota</taxon>
        <taxon>Pezizomycotina</taxon>
        <taxon>Leotiomycetes</taxon>
        <taxon>Helotiales</taxon>
        <taxon>Helotiaceae</taxon>
        <taxon>Glarea</taxon>
    </lineage>
</organism>
<dbReference type="HOGENOM" id="CLU_010194_8_2_1"/>
<dbReference type="RefSeq" id="XP_008087699.1">
    <property type="nucleotide sequence ID" value="XM_008089508.1"/>
</dbReference>
<dbReference type="EMBL" id="KE145371">
    <property type="protein sequence ID" value="EPE26380.1"/>
    <property type="molecule type" value="Genomic_DNA"/>
</dbReference>
<evidence type="ECO:0000313" key="4">
    <source>
        <dbReference type="Proteomes" id="UP000016922"/>
    </source>
</evidence>
<evidence type="ECO:0000256" key="2">
    <source>
        <dbReference type="ARBA" id="ARBA00023002"/>
    </source>
</evidence>
<keyword evidence="4" id="KW-1185">Reference proteome</keyword>
<proteinExistence type="inferred from homology"/>
<dbReference type="OMA" id="QAFFPNA"/>
<dbReference type="GeneID" id="19461350"/>
<dbReference type="GO" id="GO:0016491">
    <property type="term" value="F:oxidoreductase activity"/>
    <property type="evidence" value="ECO:0007669"/>
    <property type="project" value="UniProtKB-KW"/>
</dbReference>
<accession>S3CKV1</accession>
<dbReference type="Gene3D" id="3.40.50.720">
    <property type="entry name" value="NAD(P)-binding Rossmann-like Domain"/>
    <property type="match status" value="1"/>
</dbReference>